<dbReference type="GO" id="GO:0016987">
    <property type="term" value="F:sigma factor activity"/>
    <property type="evidence" value="ECO:0007669"/>
    <property type="project" value="InterPro"/>
</dbReference>
<dbReference type="GO" id="GO:0004371">
    <property type="term" value="F:glycerone kinase activity"/>
    <property type="evidence" value="ECO:0007669"/>
    <property type="project" value="InterPro"/>
</dbReference>
<dbReference type="SUPFAM" id="SSF88659">
    <property type="entry name" value="Sigma3 and sigma4 domains of RNA polymerase sigma factors"/>
    <property type="match status" value="1"/>
</dbReference>
<dbReference type="GO" id="GO:0006352">
    <property type="term" value="P:DNA-templated transcription initiation"/>
    <property type="evidence" value="ECO:0007669"/>
    <property type="project" value="InterPro"/>
</dbReference>
<dbReference type="RefSeq" id="WP_093361650.1">
    <property type="nucleotide sequence ID" value="NZ_FOLG01000010.1"/>
</dbReference>
<dbReference type="FunFam" id="3.30.1180.20:FF:000001">
    <property type="entry name" value="Dihydroxyacetone kinase 1"/>
    <property type="match status" value="1"/>
</dbReference>
<dbReference type="Pfam" id="PF08281">
    <property type="entry name" value="Sigma70_r4_2"/>
    <property type="match status" value="1"/>
</dbReference>
<dbReference type="InterPro" id="IPR004006">
    <property type="entry name" value="DhaK_dom"/>
</dbReference>
<dbReference type="GO" id="GO:0003677">
    <property type="term" value="F:DNA binding"/>
    <property type="evidence" value="ECO:0007669"/>
    <property type="project" value="InterPro"/>
</dbReference>
<dbReference type="PANTHER" id="PTHR28629:SF4">
    <property type="entry name" value="TRIOKINASE_FMN CYCLASE"/>
    <property type="match status" value="1"/>
</dbReference>
<dbReference type="GO" id="GO:0005524">
    <property type="term" value="F:ATP binding"/>
    <property type="evidence" value="ECO:0007669"/>
    <property type="project" value="UniProtKB-KW"/>
</dbReference>
<dbReference type="InterPro" id="IPR013324">
    <property type="entry name" value="RNA_pol_sigma_r3/r4-like"/>
</dbReference>
<evidence type="ECO:0000256" key="1">
    <source>
        <dbReference type="ARBA" id="ARBA00022679"/>
    </source>
</evidence>
<proteinExistence type="predicted"/>
<dbReference type="EMBL" id="FOLG01000010">
    <property type="protein sequence ID" value="SFC85740.1"/>
    <property type="molecule type" value="Genomic_DNA"/>
</dbReference>
<dbReference type="Pfam" id="PF04198">
    <property type="entry name" value="Sugar-bind"/>
    <property type="match status" value="1"/>
</dbReference>
<feature type="domain" description="DhaK" evidence="5">
    <location>
        <begin position="358"/>
        <end position="681"/>
    </location>
</feature>
<dbReference type="InterPro" id="IPR037171">
    <property type="entry name" value="NagB/RpiA_transferase-like"/>
</dbReference>
<name>A0A1I1MW08_9RHOB</name>
<sequence>MAPPRKRDVRASRPPLRFGDDPLLWASWLYYEEGLTQSEIADQMGASRPTVNAYLADARARGIVNISISGDKLRSVTIARAIEAHFGIGDCLIVPAEGGQRSLIDRLGAAAAQSLPDLLHSGDTVAITWGRTMLALANAVRDCHLSDVIVVQATGGTTAAITYTPEACATRLAESLGARFVPISAPAIVSSPEARKILLREPVIAEQMQNLERVTCILFGISSLRPNSTVHSSGFFDSSLQRHGAYGTAVGSLAGRFIDDQGAGLSGPLADRTMGIDLDQLRSVPTRVLVAGGFDKVPPILAALRGGYVTTLITDSATGEGILRAEGVELDTLAPRRRAAEPPQQALARTRIKKFINQPKDAVTEALEGALAAFPDHIEPIGGSLRALRSRAAKPEGKVGVVIGGGAGHEPGFAGFVGPGLADAVALGNVFASPPPDRILSCTRDAHRGAGVLYIYGNYTGDVMNFDMAADLAAAEGIQTRTVLTTDDIASSGAEDRAARRGTAGNVFVFKVAGAASARMLPLEDCERLARKANAACHTIGVALEPCSTPDTQRPSFSIGQTDMEFGVGIHGEPGVTRVRLQTADRVVDQICDRIFEEMRLAPGARVAVLVNSLGATPMLELMILNRRLTHRLSARSVDVHTTLLGHYFTALDMAGASITLMALDEELTGLLDAPCDGFAWRK</sequence>
<dbReference type="SUPFAM" id="SSF100950">
    <property type="entry name" value="NagB/RpiA/CoA transferase-like"/>
    <property type="match status" value="1"/>
</dbReference>
<dbReference type="GO" id="GO:0005829">
    <property type="term" value="C:cytosol"/>
    <property type="evidence" value="ECO:0007669"/>
    <property type="project" value="TreeGrafter"/>
</dbReference>
<dbReference type="Proteomes" id="UP000198728">
    <property type="component" value="Unassembled WGS sequence"/>
</dbReference>
<evidence type="ECO:0000256" key="4">
    <source>
        <dbReference type="ARBA" id="ARBA00022840"/>
    </source>
</evidence>
<dbReference type="SUPFAM" id="SSF82549">
    <property type="entry name" value="DAK1/DegV-like"/>
    <property type="match status" value="1"/>
</dbReference>
<keyword evidence="4" id="KW-0067">ATP-binding</keyword>
<keyword evidence="3 6" id="KW-0418">Kinase</keyword>
<protein>
    <submittedName>
        <fullName evidence="6">Dihydroxyacetone kinase, N-terminal domain</fullName>
    </submittedName>
</protein>
<dbReference type="GO" id="GO:0019563">
    <property type="term" value="P:glycerol catabolic process"/>
    <property type="evidence" value="ECO:0007669"/>
    <property type="project" value="TreeGrafter"/>
</dbReference>
<dbReference type="InterPro" id="IPR050861">
    <property type="entry name" value="Dihydroxyacetone_Kinase"/>
</dbReference>
<dbReference type="GO" id="GO:0030246">
    <property type="term" value="F:carbohydrate binding"/>
    <property type="evidence" value="ECO:0007669"/>
    <property type="project" value="InterPro"/>
</dbReference>
<keyword evidence="7" id="KW-1185">Reference proteome</keyword>
<evidence type="ECO:0000259" key="5">
    <source>
        <dbReference type="PROSITE" id="PS51481"/>
    </source>
</evidence>
<dbReference type="InterPro" id="IPR007324">
    <property type="entry name" value="Sugar-bd_dom_put"/>
</dbReference>
<dbReference type="InterPro" id="IPR013249">
    <property type="entry name" value="RNA_pol_sigma70_r4_t2"/>
</dbReference>
<dbReference type="Gene3D" id="3.30.1180.20">
    <property type="entry name" value="Dihydroxyacetone kinase, domain 2"/>
    <property type="match status" value="1"/>
</dbReference>
<evidence type="ECO:0000313" key="6">
    <source>
        <dbReference type="EMBL" id="SFC85740.1"/>
    </source>
</evidence>
<dbReference type="FunFam" id="3.40.50.10440:FF:000001">
    <property type="entry name" value="Dihydroxyacetone kinase, DhaK subunit"/>
    <property type="match status" value="1"/>
</dbReference>
<keyword evidence="1" id="KW-0808">Transferase</keyword>
<dbReference type="OrthoDB" id="9806345at2"/>
<dbReference type="PANTHER" id="PTHR28629">
    <property type="entry name" value="TRIOKINASE/FMN CYCLASE"/>
    <property type="match status" value="1"/>
</dbReference>
<dbReference type="STRING" id="441112.SAMN04488094_11068"/>
<dbReference type="Gene3D" id="3.40.50.10440">
    <property type="entry name" value="Dihydroxyacetone kinase, domain 1"/>
    <property type="match status" value="1"/>
</dbReference>
<accession>A0A1I1MW08</accession>
<evidence type="ECO:0000313" key="7">
    <source>
        <dbReference type="Proteomes" id="UP000198728"/>
    </source>
</evidence>
<dbReference type="PROSITE" id="PS51481">
    <property type="entry name" value="DHAK"/>
    <property type="match status" value="1"/>
</dbReference>
<keyword evidence="2" id="KW-0547">Nucleotide-binding</keyword>
<dbReference type="AlphaFoldDB" id="A0A1I1MW08"/>
<organism evidence="6 7">
    <name type="scientific">Tropicimonas isoalkanivorans</name>
    <dbReference type="NCBI Taxonomy" id="441112"/>
    <lineage>
        <taxon>Bacteria</taxon>
        <taxon>Pseudomonadati</taxon>
        <taxon>Pseudomonadota</taxon>
        <taxon>Alphaproteobacteria</taxon>
        <taxon>Rhodobacterales</taxon>
        <taxon>Roseobacteraceae</taxon>
        <taxon>Tropicimonas</taxon>
    </lineage>
</organism>
<reference evidence="6 7" key="1">
    <citation type="submission" date="2016-10" db="EMBL/GenBank/DDBJ databases">
        <authorList>
            <person name="de Groot N.N."/>
        </authorList>
    </citation>
    <scope>NUCLEOTIDE SEQUENCE [LARGE SCALE GENOMIC DNA]</scope>
    <source>
        <strain evidence="6 7">DSM 19548</strain>
    </source>
</reference>
<dbReference type="Pfam" id="PF02733">
    <property type="entry name" value="Dak1"/>
    <property type="match status" value="1"/>
</dbReference>
<dbReference type="Gene3D" id="1.10.10.10">
    <property type="entry name" value="Winged helix-like DNA-binding domain superfamily/Winged helix DNA-binding domain"/>
    <property type="match status" value="1"/>
</dbReference>
<dbReference type="Gene3D" id="3.40.50.1360">
    <property type="match status" value="1"/>
</dbReference>
<evidence type="ECO:0000256" key="2">
    <source>
        <dbReference type="ARBA" id="ARBA00022741"/>
    </source>
</evidence>
<dbReference type="InterPro" id="IPR036388">
    <property type="entry name" value="WH-like_DNA-bd_sf"/>
</dbReference>
<gene>
    <name evidence="6" type="ORF">SAMN04488094_11068</name>
</gene>
<evidence type="ECO:0000256" key="3">
    <source>
        <dbReference type="ARBA" id="ARBA00022777"/>
    </source>
</evidence>